<organism evidence="2 3">
    <name type="scientific">Sphingopyxis terrae subsp. terrae NBRC 15098</name>
    <dbReference type="NCBI Taxonomy" id="1219058"/>
    <lineage>
        <taxon>Bacteria</taxon>
        <taxon>Pseudomonadati</taxon>
        <taxon>Pseudomonadota</taxon>
        <taxon>Alphaproteobacteria</taxon>
        <taxon>Sphingomonadales</taxon>
        <taxon>Sphingomonadaceae</taxon>
        <taxon>Sphingopyxis</taxon>
    </lineage>
</organism>
<dbReference type="KEGG" id="ster:AOA14_06245"/>
<keyword evidence="1" id="KW-0472">Membrane</keyword>
<gene>
    <name evidence="2" type="ORF">AOA14_06245</name>
</gene>
<proteinExistence type="predicted"/>
<feature type="transmembrane region" description="Helical" evidence="1">
    <location>
        <begin position="135"/>
        <end position="153"/>
    </location>
</feature>
<feature type="transmembrane region" description="Helical" evidence="1">
    <location>
        <begin position="48"/>
        <end position="71"/>
    </location>
</feature>
<sequence length="159" mass="17311">MRTAGAVLVALAALLLIIAVSYETTVTSFDSDFLQRETYNLGKLQTQIMFLHAGLGFLITGCILIGFGAVAERMDALNLPRFKQEIDDSDQIFPNAEVIESTPIAPQEIVSEPEISTVEAPDEEITSTVDQRRKSLAVVAIAAIFAIVAFIILKNENLI</sequence>
<dbReference type="Proteomes" id="UP000076234">
    <property type="component" value="Chromosome"/>
</dbReference>
<keyword evidence="1" id="KW-1133">Transmembrane helix</keyword>
<evidence type="ECO:0000313" key="2">
    <source>
        <dbReference type="EMBL" id="AMU94205.1"/>
    </source>
</evidence>
<name>A0A142VY60_9SPHN</name>
<keyword evidence="1" id="KW-0812">Transmembrane</keyword>
<accession>A0A142VY60</accession>
<reference evidence="3" key="1">
    <citation type="submission" date="2015-11" db="EMBL/GenBank/DDBJ databases">
        <title>Complete genome sequence of a polyethylene glycol-degrading strain Sphingopyxis terrae strain 203-1 (NBRC 15098).</title>
        <authorList>
            <person name="Yoshiyuki O."/>
            <person name="Shouta N."/>
            <person name="Nagata Y."/>
            <person name="Numata M."/>
            <person name="Tsuchikane K."/>
            <person name="Hosoyama A."/>
            <person name="Yamazoe A."/>
            <person name="Tsuda M."/>
            <person name="Fujita N."/>
            <person name="Kawai F."/>
        </authorList>
    </citation>
    <scope>NUCLEOTIDE SEQUENCE [LARGE SCALE GENOMIC DNA]</scope>
    <source>
        <strain evidence="3">203-1</strain>
    </source>
</reference>
<evidence type="ECO:0000313" key="3">
    <source>
        <dbReference type="Proteomes" id="UP000076234"/>
    </source>
</evidence>
<evidence type="ECO:0000256" key="1">
    <source>
        <dbReference type="SAM" id="Phobius"/>
    </source>
</evidence>
<dbReference type="RefSeq" id="WP_062901195.1">
    <property type="nucleotide sequence ID" value="NZ_CP013342.1"/>
</dbReference>
<reference evidence="2 3" key="2">
    <citation type="journal article" date="2016" name="Genome Announc.">
        <title>Complete Genome Sequence of Sphingopyxis terrae Strain 203-1 (NBRC 111660), a Polyethylene Glycol Degrader.</title>
        <authorList>
            <person name="Ohtsubo Y."/>
            <person name="Nonoyama S."/>
            <person name="Nagata Y."/>
            <person name="Numata M."/>
            <person name="Tsuchikane K."/>
            <person name="Hosoyama A."/>
            <person name="Yamazoe A."/>
            <person name="Tsuda M."/>
            <person name="Fujita N."/>
            <person name="Kawai F."/>
        </authorList>
    </citation>
    <scope>NUCLEOTIDE SEQUENCE [LARGE SCALE GENOMIC DNA]</scope>
    <source>
        <strain evidence="2 3">203-1</strain>
    </source>
</reference>
<dbReference type="EMBL" id="CP013342">
    <property type="protein sequence ID" value="AMU94205.1"/>
    <property type="molecule type" value="Genomic_DNA"/>
</dbReference>
<dbReference type="AlphaFoldDB" id="A0A142VY60"/>
<protein>
    <submittedName>
        <fullName evidence="2">Uncharacterized protein</fullName>
    </submittedName>
</protein>